<dbReference type="PROSITE" id="PS00028">
    <property type="entry name" value="ZINC_FINGER_C2H2_1"/>
    <property type="match status" value="1"/>
</dbReference>
<dbReference type="GO" id="GO:0008270">
    <property type="term" value="F:zinc ion binding"/>
    <property type="evidence" value="ECO:0007669"/>
    <property type="project" value="UniProtKB-KW"/>
</dbReference>
<keyword evidence="5" id="KW-1185">Reference proteome</keyword>
<organism evidence="4 5">
    <name type="scientific">Fusarium torreyae</name>
    <dbReference type="NCBI Taxonomy" id="1237075"/>
    <lineage>
        <taxon>Eukaryota</taxon>
        <taxon>Fungi</taxon>
        <taxon>Dikarya</taxon>
        <taxon>Ascomycota</taxon>
        <taxon>Pezizomycotina</taxon>
        <taxon>Sordariomycetes</taxon>
        <taxon>Hypocreomycetidae</taxon>
        <taxon>Hypocreales</taxon>
        <taxon>Nectriaceae</taxon>
        <taxon>Fusarium</taxon>
    </lineage>
</organism>
<dbReference type="EMBL" id="JAOQAZ010000004">
    <property type="protein sequence ID" value="KAJ4267531.1"/>
    <property type="molecule type" value="Genomic_DNA"/>
</dbReference>
<protein>
    <recommendedName>
        <fullName evidence="3">C2H2-type domain-containing protein</fullName>
    </recommendedName>
</protein>
<dbReference type="Pfam" id="PF24883">
    <property type="entry name" value="NPHP3_N"/>
    <property type="match status" value="1"/>
</dbReference>
<dbReference type="InterPro" id="IPR013087">
    <property type="entry name" value="Znf_C2H2_type"/>
</dbReference>
<feature type="domain" description="C2H2-type" evidence="3">
    <location>
        <begin position="890"/>
        <end position="917"/>
    </location>
</feature>
<keyword evidence="2" id="KW-0862">Zinc</keyword>
<evidence type="ECO:0000259" key="3">
    <source>
        <dbReference type="PROSITE" id="PS50157"/>
    </source>
</evidence>
<keyword evidence="2" id="KW-0479">Metal-binding</keyword>
<evidence type="ECO:0000313" key="4">
    <source>
        <dbReference type="EMBL" id="KAJ4267531.1"/>
    </source>
</evidence>
<dbReference type="Gene3D" id="3.30.160.60">
    <property type="entry name" value="Classic Zinc Finger"/>
    <property type="match status" value="2"/>
</dbReference>
<dbReference type="InterPro" id="IPR036236">
    <property type="entry name" value="Znf_C2H2_sf"/>
</dbReference>
<dbReference type="InterPro" id="IPR056884">
    <property type="entry name" value="NPHP3-like_N"/>
</dbReference>
<dbReference type="PANTHER" id="PTHR10039">
    <property type="entry name" value="AMELOGENIN"/>
    <property type="match status" value="1"/>
</dbReference>
<evidence type="ECO:0000313" key="5">
    <source>
        <dbReference type="Proteomes" id="UP001152049"/>
    </source>
</evidence>
<feature type="domain" description="C2H2-type" evidence="3">
    <location>
        <begin position="918"/>
        <end position="944"/>
    </location>
</feature>
<comment type="caution">
    <text evidence="4">The sequence shown here is derived from an EMBL/GenBank/DDBJ whole genome shotgun (WGS) entry which is preliminary data.</text>
</comment>
<keyword evidence="2" id="KW-0863">Zinc-finger</keyword>
<sequence>MERLSKVADEFRTCLKTHDEEQFENTTIEDMRREIHHIQTQRDQLTNMMNMNRLRLFLDGMDELGKILISIGFSHTGSVMSITTNPVDRAFDGMLDVYGLLGAQLASLSQYEGFFQRFPGSKECLVNIYEDVQRFHVLAYKLFSLPSKLWQRLQKPIWEDYSHTFKRIAESLKSHASLIRTHSATFESDNGGTDAALEQYLYDTKSAWKDFEVNELGRKREQKHEVTTWLCASSKMQRLQKDFRKMAICPRSGRWLISNYSAVSDWMEEDEPPDSAIWLHGNCGYVLSSLIVDELKSPEAKDKRCSFPEGSKTCFFYCQEDDNEHRTHLDILKGILLQMVNLDEYILPLCHDKKTNGGVDLLDAAVVQKLIETFVEHSPRQYIVIDGIDECERTEIQQTARFFKDLVSRCDTQIKVGHLRVMFIGRETSETRKYLSGDDCTSIPLKPEDNQDDIRAFVQKKLPEFSKSDHGTGFSLSDADKQDLERIICHQSQDSFLYAHLAIEYLLQQDTKGDLITLLRRGVLPAKLGDMYERLLDSVKRKLEAQPGGEEKWRRSKLLFGWLVCAKRPLRWHEMQAILCFDREELKVDFENKMLRQEMEHYLGSIVHVLDGGHIRLIHTTARRHVIENRHVSEKEVQCQLASICLRYLSLPCFTKDYRSVERNENARFGWFSFQDYACSQWLYHLDTVIRECSDIFVTEAPCEVAQEFSIALEAFVNTHRADMSVVEHAELDESNIEKFRTFVFYEDLRLLWNHIYTHQRGDYGVRNAIGITQIDTALKDNRTVLEEFQPSDKSGHEDTIKEYYGDNLFKCHRTLCRFFYVGYDKKNARDAHEKRHERPFQCPLSCNSAPLGFVSNKDRDRHVNIYHPHLSEGSSHFEVLSRRQVTGKFTCHICTKSFTRKINLNSHERSHFGDRPYACSTCGKAFARVNDCRRHERNLQIHARMGY</sequence>
<dbReference type="OrthoDB" id="21416at2759"/>
<evidence type="ECO:0000256" key="1">
    <source>
        <dbReference type="ARBA" id="ARBA00022737"/>
    </source>
</evidence>
<keyword evidence="1" id="KW-0677">Repeat</keyword>
<proteinExistence type="predicted"/>
<accession>A0A9W8VJ34</accession>
<evidence type="ECO:0000256" key="2">
    <source>
        <dbReference type="PROSITE-ProRule" id="PRU00042"/>
    </source>
</evidence>
<dbReference type="SUPFAM" id="SSF57667">
    <property type="entry name" value="beta-beta-alpha zinc fingers"/>
    <property type="match status" value="1"/>
</dbReference>
<name>A0A9W8VJ34_9HYPO</name>
<dbReference type="AlphaFoldDB" id="A0A9W8VJ34"/>
<dbReference type="Proteomes" id="UP001152049">
    <property type="component" value="Unassembled WGS sequence"/>
</dbReference>
<dbReference type="PANTHER" id="PTHR10039:SF14">
    <property type="entry name" value="NACHT DOMAIN-CONTAINING PROTEIN"/>
    <property type="match status" value="1"/>
</dbReference>
<gene>
    <name evidence="4" type="ORF">NW762_003638</name>
</gene>
<dbReference type="PROSITE" id="PS50157">
    <property type="entry name" value="ZINC_FINGER_C2H2_2"/>
    <property type="match status" value="2"/>
</dbReference>
<reference evidence="4" key="1">
    <citation type="submission" date="2022-09" db="EMBL/GenBank/DDBJ databases">
        <title>Fusarium specimens isolated from Avocado Roots.</title>
        <authorList>
            <person name="Stajich J."/>
            <person name="Roper C."/>
            <person name="Heimlech-Rivalta G."/>
        </authorList>
    </citation>
    <scope>NUCLEOTIDE SEQUENCE</scope>
    <source>
        <strain evidence="4">CF00136</strain>
    </source>
</reference>
<dbReference type="SMART" id="SM00355">
    <property type="entry name" value="ZnF_C2H2"/>
    <property type="match status" value="3"/>
</dbReference>